<name>A0ABY7CJE4_9BASI</name>
<dbReference type="GeneID" id="77810269"/>
<keyword evidence="3" id="KW-1185">Reference proteome</keyword>
<dbReference type="RefSeq" id="XP_053020578.1">
    <property type="nucleotide sequence ID" value="XM_053169374.1"/>
</dbReference>
<organism evidence="2 3">
    <name type="scientific">Puccinia triticina</name>
    <dbReference type="NCBI Taxonomy" id="208348"/>
    <lineage>
        <taxon>Eukaryota</taxon>
        <taxon>Fungi</taxon>
        <taxon>Dikarya</taxon>
        <taxon>Basidiomycota</taxon>
        <taxon>Pucciniomycotina</taxon>
        <taxon>Pucciniomycetes</taxon>
        <taxon>Pucciniales</taxon>
        <taxon>Pucciniaceae</taxon>
        <taxon>Puccinia</taxon>
    </lineage>
</organism>
<gene>
    <name evidence="2" type="ORF">PtA15_5A597</name>
</gene>
<evidence type="ECO:0000313" key="3">
    <source>
        <dbReference type="Proteomes" id="UP001164743"/>
    </source>
</evidence>
<protein>
    <submittedName>
        <fullName evidence="2">Uncharacterized protein</fullName>
    </submittedName>
</protein>
<feature type="compositionally biased region" description="Polar residues" evidence="1">
    <location>
        <begin position="78"/>
        <end position="89"/>
    </location>
</feature>
<sequence length="145" mass="15871">MAVAACCGGVRTQATGRLATFLASAARTNLILEQQQTLHSTAKPYPSNHHPPQSTTQDEDVHVCDDGRVSHGRHRRTSWNTPSRQTESHPQLPRSPELFALPRVRFPANGIKEPPNESTIFPFTPSPSARLPGQETSIRSNGNLS</sequence>
<feature type="region of interest" description="Disordered" evidence="1">
    <location>
        <begin position="41"/>
        <end position="60"/>
    </location>
</feature>
<proteinExistence type="predicted"/>
<dbReference type="Proteomes" id="UP001164743">
    <property type="component" value="Chromosome 5A"/>
</dbReference>
<evidence type="ECO:0000313" key="2">
    <source>
        <dbReference type="EMBL" id="WAQ85023.1"/>
    </source>
</evidence>
<feature type="region of interest" description="Disordered" evidence="1">
    <location>
        <begin position="65"/>
        <end position="145"/>
    </location>
</feature>
<evidence type="ECO:0000256" key="1">
    <source>
        <dbReference type="SAM" id="MobiDB-lite"/>
    </source>
</evidence>
<dbReference type="EMBL" id="CP110425">
    <property type="protein sequence ID" value="WAQ85023.1"/>
    <property type="molecule type" value="Genomic_DNA"/>
</dbReference>
<reference evidence="2" key="1">
    <citation type="submission" date="2022-10" db="EMBL/GenBank/DDBJ databases">
        <title>Puccinia triticina Genome sequencing and assembly.</title>
        <authorList>
            <person name="Li C."/>
        </authorList>
    </citation>
    <scope>NUCLEOTIDE SEQUENCE</scope>
    <source>
        <strain evidence="2">Pt15</strain>
    </source>
</reference>
<feature type="compositionally biased region" description="Polar residues" evidence="1">
    <location>
        <begin position="134"/>
        <end position="145"/>
    </location>
</feature>
<accession>A0ABY7CJE4</accession>